<organism evidence="2 3">
    <name type="scientific">Pholiota conissans</name>
    <dbReference type="NCBI Taxonomy" id="109636"/>
    <lineage>
        <taxon>Eukaryota</taxon>
        <taxon>Fungi</taxon>
        <taxon>Dikarya</taxon>
        <taxon>Basidiomycota</taxon>
        <taxon>Agaricomycotina</taxon>
        <taxon>Agaricomycetes</taxon>
        <taxon>Agaricomycetidae</taxon>
        <taxon>Agaricales</taxon>
        <taxon>Agaricineae</taxon>
        <taxon>Strophariaceae</taxon>
        <taxon>Pholiota</taxon>
    </lineage>
</organism>
<protein>
    <submittedName>
        <fullName evidence="2">Uncharacterized protein</fullName>
    </submittedName>
</protein>
<evidence type="ECO:0000256" key="1">
    <source>
        <dbReference type="SAM" id="MobiDB-lite"/>
    </source>
</evidence>
<evidence type="ECO:0000313" key="2">
    <source>
        <dbReference type="EMBL" id="KAF9484438.1"/>
    </source>
</evidence>
<gene>
    <name evidence="2" type="ORF">BDN70DRAFT_872451</name>
</gene>
<feature type="compositionally biased region" description="Acidic residues" evidence="1">
    <location>
        <begin position="258"/>
        <end position="269"/>
    </location>
</feature>
<feature type="compositionally biased region" description="Low complexity" evidence="1">
    <location>
        <begin position="96"/>
        <end position="105"/>
    </location>
</feature>
<feature type="compositionally biased region" description="Polar residues" evidence="1">
    <location>
        <begin position="34"/>
        <end position="59"/>
    </location>
</feature>
<dbReference type="OrthoDB" id="10622102at2759"/>
<name>A0A9P5ZC49_9AGAR</name>
<feature type="compositionally biased region" description="Basic and acidic residues" evidence="1">
    <location>
        <begin position="213"/>
        <end position="222"/>
    </location>
</feature>
<keyword evidence="3" id="KW-1185">Reference proteome</keyword>
<feature type="compositionally biased region" description="Basic and acidic residues" evidence="1">
    <location>
        <begin position="244"/>
        <end position="256"/>
    </location>
</feature>
<feature type="compositionally biased region" description="Polar residues" evidence="1">
    <location>
        <begin position="182"/>
        <end position="192"/>
    </location>
</feature>
<dbReference type="AlphaFoldDB" id="A0A9P5ZC49"/>
<feature type="compositionally biased region" description="Low complexity" evidence="1">
    <location>
        <begin position="229"/>
        <end position="243"/>
    </location>
</feature>
<feature type="region of interest" description="Disordered" evidence="1">
    <location>
        <begin position="1"/>
        <end position="295"/>
    </location>
</feature>
<sequence>MDNTPPKPESVEKSSSPARQVAPADVPPQDDKVNTPSSRSGTPITSWEQSPSNSAPSPTHESKPHSIGTGNTTTSSLVPPTPAQRTKRPTFTPSDLPASSLPAAANESILDDASGHESGTEVRPPVSRKVPRPTSPQPRRHTGPALVLVPNSDTSGTQSQSLSLTQSQSQSQSQPQPLIQESDAQVESSAPNNAARPTKEEIREESDDDMAMEVDHEREERHRRSIVLGPEAASSGGESSSPEKSSREDDGRRYADGSETESDEDDDSNDGVVDGGDEEDKRVGTEMEADWSDDGYPWMTLWSVRGIIVKVDALREGLHNNVLR</sequence>
<evidence type="ECO:0000313" key="3">
    <source>
        <dbReference type="Proteomes" id="UP000807469"/>
    </source>
</evidence>
<dbReference type="EMBL" id="MU155143">
    <property type="protein sequence ID" value="KAF9484438.1"/>
    <property type="molecule type" value="Genomic_DNA"/>
</dbReference>
<feature type="compositionally biased region" description="Acidic residues" evidence="1">
    <location>
        <begin position="203"/>
        <end position="212"/>
    </location>
</feature>
<accession>A0A9P5ZC49</accession>
<feature type="compositionally biased region" description="Low complexity" evidence="1">
    <location>
        <begin position="154"/>
        <end position="178"/>
    </location>
</feature>
<proteinExistence type="predicted"/>
<feature type="compositionally biased region" description="Polar residues" evidence="1">
    <location>
        <begin position="68"/>
        <end position="78"/>
    </location>
</feature>
<reference evidence="2" key="1">
    <citation type="submission" date="2020-11" db="EMBL/GenBank/DDBJ databases">
        <authorList>
            <consortium name="DOE Joint Genome Institute"/>
            <person name="Ahrendt S."/>
            <person name="Riley R."/>
            <person name="Andreopoulos W."/>
            <person name="Labutti K."/>
            <person name="Pangilinan J."/>
            <person name="Ruiz-Duenas F.J."/>
            <person name="Barrasa J.M."/>
            <person name="Sanchez-Garcia M."/>
            <person name="Camarero S."/>
            <person name="Miyauchi S."/>
            <person name="Serrano A."/>
            <person name="Linde D."/>
            <person name="Babiker R."/>
            <person name="Drula E."/>
            <person name="Ayuso-Fernandez I."/>
            <person name="Pacheco R."/>
            <person name="Padilla G."/>
            <person name="Ferreira P."/>
            <person name="Barriuso J."/>
            <person name="Kellner H."/>
            <person name="Castanera R."/>
            <person name="Alfaro M."/>
            <person name="Ramirez L."/>
            <person name="Pisabarro A.G."/>
            <person name="Kuo A."/>
            <person name="Tritt A."/>
            <person name="Lipzen A."/>
            <person name="He G."/>
            <person name="Yan M."/>
            <person name="Ng V."/>
            <person name="Cullen D."/>
            <person name="Martin F."/>
            <person name="Rosso M.-N."/>
            <person name="Henrissat B."/>
            <person name="Hibbett D."/>
            <person name="Martinez A.T."/>
            <person name="Grigoriev I.V."/>
        </authorList>
    </citation>
    <scope>NUCLEOTIDE SEQUENCE</scope>
    <source>
        <strain evidence="2">CIRM-BRFM 674</strain>
    </source>
</reference>
<comment type="caution">
    <text evidence="2">The sequence shown here is derived from an EMBL/GenBank/DDBJ whole genome shotgun (WGS) entry which is preliminary data.</text>
</comment>
<dbReference type="Proteomes" id="UP000807469">
    <property type="component" value="Unassembled WGS sequence"/>
</dbReference>